<keyword evidence="7" id="KW-0575">Peroxidase</keyword>
<evidence type="ECO:0000256" key="14">
    <source>
        <dbReference type="PIRSR" id="PIRSR000239-1"/>
    </source>
</evidence>
<evidence type="ECO:0000313" key="16">
    <source>
        <dbReference type="EMBL" id="HHO73361.1"/>
    </source>
</evidence>
<evidence type="ECO:0000256" key="11">
    <source>
        <dbReference type="ARBA" id="ARBA00023284"/>
    </source>
</evidence>
<keyword evidence="10" id="KW-1015">Disulfide bond</keyword>
<dbReference type="InterPro" id="IPR000866">
    <property type="entry name" value="AhpC/TSA"/>
</dbReference>
<organism evidence="16">
    <name type="scientific">Thermocrinis ruber</name>
    <dbReference type="NCBI Taxonomy" id="75906"/>
    <lineage>
        <taxon>Bacteria</taxon>
        <taxon>Pseudomonadati</taxon>
        <taxon>Aquificota</taxon>
        <taxon>Aquificia</taxon>
        <taxon>Aquificales</taxon>
        <taxon>Aquificaceae</taxon>
        <taxon>Thermocrinis</taxon>
    </lineage>
</organism>
<name>A0A7C5SVW7_9AQUI</name>
<dbReference type="PROSITE" id="PS51352">
    <property type="entry name" value="THIOREDOXIN_2"/>
    <property type="match status" value="1"/>
</dbReference>
<comment type="subunit">
    <text evidence="3">Homodimer; disulfide-linked, upon oxidation. 5 homodimers assemble to form a ring-like decamer.</text>
</comment>
<dbReference type="GO" id="GO:0042744">
    <property type="term" value="P:hydrogen peroxide catabolic process"/>
    <property type="evidence" value="ECO:0007669"/>
    <property type="project" value="TreeGrafter"/>
</dbReference>
<dbReference type="GO" id="GO:0005829">
    <property type="term" value="C:cytosol"/>
    <property type="evidence" value="ECO:0007669"/>
    <property type="project" value="TreeGrafter"/>
</dbReference>
<evidence type="ECO:0000256" key="12">
    <source>
        <dbReference type="ARBA" id="ARBA00032077"/>
    </source>
</evidence>
<dbReference type="Pfam" id="PF00578">
    <property type="entry name" value="AhpC-TSA"/>
    <property type="match status" value="1"/>
</dbReference>
<dbReference type="InterPro" id="IPR050217">
    <property type="entry name" value="Peroxiredoxin"/>
</dbReference>
<dbReference type="PANTHER" id="PTHR10681:SF121">
    <property type="entry name" value="ALKYL HYDROPEROXIDE REDUCTASE C"/>
    <property type="match status" value="1"/>
</dbReference>
<gene>
    <name evidence="16" type="ORF">ENN04_01840</name>
</gene>
<dbReference type="GO" id="GO:0102039">
    <property type="term" value="F:NADH-dependent peroxiredoxin activity"/>
    <property type="evidence" value="ECO:0007669"/>
    <property type="project" value="UniProtKB-EC"/>
</dbReference>
<dbReference type="PANTHER" id="PTHR10681">
    <property type="entry name" value="THIOREDOXIN PEROXIDASE"/>
    <property type="match status" value="1"/>
</dbReference>
<keyword evidence="6" id="KW-0963">Cytoplasm</keyword>
<dbReference type="Gene3D" id="3.40.30.10">
    <property type="entry name" value="Glutaredoxin"/>
    <property type="match status" value="1"/>
</dbReference>
<comment type="similarity">
    <text evidence="2">Belongs to the peroxiredoxin family. AhpC/Prx1 subfamily.</text>
</comment>
<dbReference type="InterPro" id="IPR024706">
    <property type="entry name" value="Peroxiredoxin_AhpC-typ"/>
</dbReference>
<keyword evidence="11" id="KW-0676">Redox-active center</keyword>
<dbReference type="GO" id="GO:0033554">
    <property type="term" value="P:cellular response to stress"/>
    <property type="evidence" value="ECO:0007669"/>
    <property type="project" value="TreeGrafter"/>
</dbReference>
<protein>
    <recommendedName>
        <fullName evidence="5">Alkyl hydroperoxide reductase C</fullName>
        <ecNumber evidence="4">1.11.1.26</ecNumber>
    </recommendedName>
    <alternativeName>
        <fullName evidence="12">Peroxiredoxin</fullName>
    </alternativeName>
</protein>
<evidence type="ECO:0000256" key="2">
    <source>
        <dbReference type="ARBA" id="ARBA00009796"/>
    </source>
</evidence>
<proteinExistence type="inferred from homology"/>
<evidence type="ECO:0000256" key="1">
    <source>
        <dbReference type="ARBA" id="ARBA00004496"/>
    </source>
</evidence>
<reference evidence="16" key="1">
    <citation type="journal article" date="2020" name="mSystems">
        <title>Genome- and Community-Level Interaction Insights into Carbon Utilization and Element Cycling Functions of Hydrothermarchaeota in Hydrothermal Sediment.</title>
        <authorList>
            <person name="Zhou Z."/>
            <person name="Liu Y."/>
            <person name="Xu W."/>
            <person name="Pan J."/>
            <person name="Luo Z.H."/>
            <person name="Li M."/>
        </authorList>
    </citation>
    <scope>NUCLEOTIDE SEQUENCE [LARGE SCALE GENOMIC DNA]</scope>
    <source>
        <strain evidence="16">SpSt-114</strain>
    </source>
</reference>
<evidence type="ECO:0000256" key="6">
    <source>
        <dbReference type="ARBA" id="ARBA00022490"/>
    </source>
</evidence>
<dbReference type="PIRSF" id="PIRSF000239">
    <property type="entry name" value="AHPC"/>
    <property type="match status" value="1"/>
</dbReference>
<dbReference type="Pfam" id="PF10417">
    <property type="entry name" value="1-cysPrx_C"/>
    <property type="match status" value="1"/>
</dbReference>
<evidence type="ECO:0000256" key="13">
    <source>
        <dbReference type="ARBA" id="ARBA00047572"/>
    </source>
</evidence>
<evidence type="ECO:0000256" key="10">
    <source>
        <dbReference type="ARBA" id="ARBA00023157"/>
    </source>
</evidence>
<accession>A0A7C5SVW7</accession>
<dbReference type="GO" id="GO:0045454">
    <property type="term" value="P:cell redox homeostasis"/>
    <property type="evidence" value="ECO:0007669"/>
    <property type="project" value="TreeGrafter"/>
</dbReference>
<dbReference type="GO" id="GO:0006979">
    <property type="term" value="P:response to oxidative stress"/>
    <property type="evidence" value="ECO:0007669"/>
    <property type="project" value="TreeGrafter"/>
</dbReference>
<dbReference type="InterPro" id="IPR036249">
    <property type="entry name" value="Thioredoxin-like_sf"/>
</dbReference>
<keyword evidence="8" id="KW-0049">Antioxidant</keyword>
<dbReference type="InterPro" id="IPR019479">
    <property type="entry name" value="Peroxiredoxin_C"/>
</dbReference>
<sequence length="197" mass="22478">MVRVGQRVPNFELEVYYPTTKTFGKVSLEDFMRERRWLVLFFYPADFTFVCPTELADLAEHYDELTKMGVEVISVSTDTVYTHLAWQTTEKLLEKVRYPMGADPTGKVSRLFGVYDEDTGLALRGTFIINPEGVLVGSEVNYYNVGRNAEELVRKMKANVYLMSHPDEACPAKWEEGKKTLKPSPELVGNVYSALQE</sequence>
<dbReference type="FunFam" id="3.40.30.10:FF:000002">
    <property type="entry name" value="Alkyl hydroperoxide reductase C"/>
    <property type="match status" value="1"/>
</dbReference>
<evidence type="ECO:0000256" key="4">
    <source>
        <dbReference type="ARBA" id="ARBA00013021"/>
    </source>
</evidence>
<evidence type="ECO:0000256" key="3">
    <source>
        <dbReference type="ARBA" id="ARBA00011654"/>
    </source>
</evidence>
<comment type="subcellular location">
    <subcellularLocation>
        <location evidence="1">Cytoplasm</location>
    </subcellularLocation>
</comment>
<dbReference type="AlphaFoldDB" id="A0A7C5SVW7"/>
<dbReference type="EMBL" id="DSAC01000024">
    <property type="protein sequence ID" value="HHO73361.1"/>
    <property type="molecule type" value="Genomic_DNA"/>
</dbReference>
<evidence type="ECO:0000256" key="5">
    <source>
        <dbReference type="ARBA" id="ARBA00017462"/>
    </source>
</evidence>
<keyword evidence="9" id="KW-0560">Oxidoreductase</keyword>
<evidence type="ECO:0000256" key="7">
    <source>
        <dbReference type="ARBA" id="ARBA00022559"/>
    </source>
</evidence>
<dbReference type="EC" id="1.11.1.26" evidence="4"/>
<dbReference type="InterPro" id="IPR013766">
    <property type="entry name" value="Thioredoxin_domain"/>
</dbReference>
<comment type="caution">
    <text evidence="16">The sequence shown here is derived from an EMBL/GenBank/DDBJ whole genome shotgun (WGS) entry which is preliminary data.</text>
</comment>
<feature type="active site" description="Cysteine sulfenic acid (-SOH) intermediate; for peroxidase activity" evidence="14">
    <location>
        <position position="51"/>
    </location>
</feature>
<evidence type="ECO:0000259" key="15">
    <source>
        <dbReference type="PROSITE" id="PS51352"/>
    </source>
</evidence>
<comment type="catalytic activity">
    <reaction evidence="13">
        <text>a hydroperoxide + NADH + H(+) = an alcohol + NAD(+) + H2O</text>
        <dbReference type="Rhea" id="RHEA:62628"/>
        <dbReference type="ChEBI" id="CHEBI:15377"/>
        <dbReference type="ChEBI" id="CHEBI:15378"/>
        <dbReference type="ChEBI" id="CHEBI:30879"/>
        <dbReference type="ChEBI" id="CHEBI:35924"/>
        <dbReference type="ChEBI" id="CHEBI:57540"/>
        <dbReference type="ChEBI" id="CHEBI:57945"/>
        <dbReference type="EC" id="1.11.1.26"/>
    </reaction>
</comment>
<dbReference type="SUPFAM" id="SSF52833">
    <property type="entry name" value="Thioredoxin-like"/>
    <property type="match status" value="1"/>
</dbReference>
<dbReference type="CDD" id="cd03015">
    <property type="entry name" value="PRX_Typ2cys"/>
    <property type="match status" value="1"/>
</dbReference>
<evidence type="ECO:0000256" key="9">
    <source>
        <dbReference type="ARBA" id="ARBA00023002"/>
    </source>
</evidence>
<dbReference type="GO" id="GO:0008379">
    <property type="term" value="F:thioredoxin peroxidase activity"/>
    <property type="evidence" value="ECO:0007669"/>
    <property type="project" value="TreeGrafter"/>
</dbReference>
<feature type="domain" description="Thioredoxin" evidence="15">
    <location>
        <begin position="2"/>
        <end position="161"/>
    </location>
</feature>
<evidence type="ECO:0000256" key="8">
    <source>
        <dbReference type="ARBA" id="ARBA00022862"/>
    </source>
</evidence>